<feature type="modified residue" description="FMN phosphoryl threonine" evidence="10">
    <location>
        <position position="157"/>
    </location>
</feature>
<keyword evidence="10" id="KW-1003">Cell membrane</keyword>
<feature type="transmembrane region" description="Helical" evidence="10">
    <location>
        <begin position="292"/>
        <end position="310"/>
    </location>
</feature>
<keyword evidence="5 10" id="KW-0812">Transmembrane</keyword>
<feature type="transmembrane region" description="Helical" evidence="10">
    <location>
        <begin position="183"/>
        <end position="203"/>
    </location>
</feature>
<evidence type="ECO:0000256" key="8">
    <source>
        <dbReference type="ARBA" id="ARBA00022989"/>
    </source>
</evidence>
<comment type="subcellular location">
    <subcellularLocation>
        <location evidence="10">Cell membrane</location>
        <topology evidence="10">Multi-pass membrane protein</topology>
    </subcellularLocation>
</comment>
<keyword evidence="2 10" id="KW-0597">Phosphoprotein</keyword>
<evidence type="ECO:0000256" key="5">
    <source>
        <dbReference type="ARBA" id="ARBA00022692"/>
    </source>
</evidence>
<keyword evidence="9 10" id="KW-0472">Membrane</keyword>
<gene>
    <name evidence="10" type="primary">rnfD</name>
    <name evidence="11" type="ORF">ENK44_15810</name>
</gene>
<accession>A0A7V4U5C5</accession>
<feature type="transmembrane region" description="Helical" evidence="10">
    <location>
        <begin position="236"/>
        <end position="255"/>
    </location>
</feature>
<name>A0A7V4U5C5_CALAY</name>
<dbReference type="PANTHER" id="PTHR30578">
    <property type="entry name" value="ELECTRON TRANSPORT COMPLEX PROTEIN RNFD"/>
    <property type="match status" value="1"/>
</dbReference>
<keyword evidence="8 10" id="KW-1133">Transmembrane helix</keyword>
<comment type="function">
    <text evidence="10">Part of a membrane-bound complex that couples electron transfer with translocation of ions across the membrane.</text>
</comment>
<dbReference type="GO" id="GO:0055085">
    <property type="term" value="P:transmembrane transport"/>
    <property type="evidence" value="ECO:0007669"/>
    <property type="project" value="InterPro"/>
</dbReference>
<dbReference type="GO" id="GO:0022900">
    <property type="term" value="P:electron transport chain"/>
    <property type="evidence" value="ECO:0007669"/>
    <property type="project" value="UniProtKB-UniRule"/>
</dbReference>
<feature type="transmembrane region" description="Helical" evidence="10">
    <location>
        <begin position="24"/>
        <end position="44"/>
    </location>
</feature>
<evidence type="ECO:0000256" key="9">
    <source>
        <dbReference type="ARBA" id="ARBA00023136"/>
    </source>
</evidence>
<sequence length="321" mass="34393">MEVNRLLLMDSSPLGRDGDSTKKIMYTVILTLLPALTVSVWMFGWNAVRVLALTSIFTVAVEALIARFVSYRIDFMDGSALLTGILLAMNVPANAPWWMLLVGALVAVVIGKQVFGGLGQNMFNPALVARVFLLISFPVEMTSWPLPGAVDGTTGATPLGLLKTEGLGALAGTHLTDLALGQVGGSLGEVSALALLLGALVLFYKKYITWEIPVTFIGTVFVIAAVFNGINPQTYAGPLFHIFTGGVFLGALYMATDMVTSPLTFKGKLLFGFGCGFFTMLIRLFGSFPEGVSFAILLMNAVVPLLDKYFPDKRFGMVKNG</sequence>
<feature type="transmembrane region" description="Helical" evidence="10">
    <location>
        <begin position="127"/>
        <end position="146"/>
    </location>
</feature>
<protein>
    <recommendedName>
        <fullName evidence="10">Ion-translocating oxidoreductase complex subunit D</fullName>
        <ecNumber evidence="10">7.-.-.-</ecNumber>
    </recommendedName>
    <alternativeName>
        <fullName evidence="10">Rnf electron transport complex subunit D</fullName>
    </alternativeName>
</protein>
<comment type="subunit">
    <text evidence="10">The complex is composed of six subunits: RnfA, RnfB, RnfC, RnfD, RnfE and RnfG.</text>
</comment>
<dbReference type="InterPro" id="IPR004338">
    <property type="entry name" value="NqrB/RnfD"/>
</dbReference>
<feature type="transmembrane region" description="Helical" evidence="10">
    <location>
        <begin position="50"/>
        <end position="68"/>
    </location>
</feature>
<dbReference type="PANTHER" id="PTHR30578:SF0">
    <property type="entry name" value="ION-TRANSLOCATING OXIDOREDUCTASE COMPLEX SUBUNIT D"/>
    <property type="match status" value="1"/>
</dbReference>
<dbReference type="Proteomes" id="UP000885779">
    <property type="component" value="Unassembled WGS sequence"/>
</dbReference>
<proteinExistence type="inferred from homology"/>
<keyword evidence="7 10" id="KW-0249">Electron transport</keyword>
<evidence type="ECO:0000256" key="2">
    <source>
        <dbReference type="ARBA" id="ARBA00022553"/>
    </source>
</evidence>
<dbReference type="EMBL" id="DRQG01000148">
    <property type="protein sequence ID" value="HGY57174.1"/>
    <property type="molecule type" value="Genomic_DNA"/>
</dbReference>
<dbReference type="InterPro" id="IPR011303">
    <property type="entry name" value="RnfD_bac"/>
</dbReference>
<reference evidence="11" key="1">
    <citation type="journal article" date="2020" name="mSystems">
        <title>Genome- and Community-Level Interaction Insights into Carbon Utilization and Element Cycling Functions of Hydrothermarchaeota in Hydrothermal Sediment.</title>
        <authorList>
            <person name="Zhou Z."/>
            <person name="Liu Y."/>
            <person name="Xu W."/>
            <person name="Pan J."/>
            <person name="Luo Z.H."/>
            <person name="Li M."/>
        </authorList>
    </citation>
    <scope>NUCLEOTIDE SEQUENCE [LARGE SCALE GENOMIC DNA]</scope>
    <source>
        <strain evidence="11">HyVt-577</strain>
    </source>
</reference>
<dbReference type="GO" id="GO:0005886">
    <property type="term" value="C:plasma membrane"/>
    <property type="evidence" value="ECO:0007669"/>
    <property type="project" value="UniProtKB-SubCell"/>
</dbReference>
<keyword evidence="3 10" id="KW-0285">Flavoprotein</keyword>
<evidence type="ECO:0000256" key="10">
    <source>
        <dbReference type="HAMAP-Rule" id="MF_00462"/>
    </source>
</evidence>
<dbReference type="NCBIfam" id="TIGR01946">
    <property type="entry name" value="rnfD"/>
    <property type="match status" value="1"/>
</dbReference>
<keyword evidence="6 10" id="KW-1278">Translocase</keyword>
<evidence type="ECO:0000256" key="7">
    <source>
        <dbReference type="ARBA" id="ARBA00022982"/>
    </source>
</evidence>
<evidence type="ECO:0000256" key="3">
    <source>
        <dbReference type="ARBA" id="ARBA00022630"/>
    </source>
</evidence>
<comment type="caution">
    <text evidence="11">The sequence shown here is derived from an EMBL/GenBank/DDBJ whole genome shotgun (WGS) entry which is preliminary data.</text>
</comment>
<comment type="similarity">
    <text evidence="10">Belongs to the NqrB/RnfD family.</text>
</comment>
<organism evidence="11">
    <name type="scientific">Caldithrix abyssi</name>
    <dbReference type="NCBI Taxonomy" id="187145"/>
    <lineage>
        <taxon>Bacteria</taxon>
        <taxon>Pseudomonadati</taxon>
        <taxon>Calditrichota</taxon>
        <taxon>Calditrichia</taxon>
        <taxon>Calditrichales</taxon>
        <taxon>Calditrichaceae</taxon>
        <taxon>Caldithrix</taxon>
    </lineage>
</organism>
<evidence type="ECO:0000256" key="4">
    <source>
        <dbReference type="ARBA" id="ARBA00022643"/>
    </source>
</evidence>
<dbReference type="AlphaFoldDB" id="A0A7V4U5C5"/>
<feature type="transmembrane region" description="Helical" evidence="10">
    <location>
        <begin position="210"/>
        <end position="230"/>
    </location>
</feature>
<evidence type="ECO:0000313" key="11">
    <source>
        <dbReference type="EMBL" id="HGY57174.1"/>
    </source>
</evidence>
<dbReference type="EC" id="7.-.-.-" evidence="10"/>
<feature type="transmembrane region" description="Helical" evidence="10">
    <location>
        <begin position="97"/>
        <end position="115"/>
    </location>
</feature>
<keyword evidence="4 10" id="KW-0288">FMN</keyword>
<feature type="transmembrane region" description="Helical" evidence="10">
    <location>
        <begin position="267"/>
        <end position="286"/>
    </location>
</feature>
<keyword evidence="1 10" id="KW-0813">Transport</keyword>
<evidence type="ECO:0000256" key="6">
    <source>
        <dbReference type="ARBA" id="ARBA00022967"/>
    </source>
</evidence>
<evidence type="ECO:0000256" key="1">
    <source>
        <dbReference type="ARBA" id="ARBA00022448"/>
    </source>
</evidence>
<dbReference type="Pfam" id="PF03116">
    <property type="entry name" value="NQR2_RnfD_RnfE"/>
    <property type="match status" value="1"/>
</dbReference>
<comment type="cofactor">
    <cofactor evidence="10">
        <name>FMN</name>
        <dbReference type="ChEBI" id="CHEBI:58210"/>
    </cofactor>
</comment>
<dbReference type="HAMAP" id="MF_00462">
    <property type="entry name" value="RsxD_RnfD"/>
    <property type="match status" value="1"/>
</dbReference>